<dbReference type="EMBL" id="JAMZEJ010000006">
    <property type="protein sequence ID" value="MCQ8241433.1"/>
    <property type="molecule type" value="Genomic_DNA"/>
</dbReference>
<dbReference type="PANTHER" id="PTHR21308:SF8">
    <property type="entry name" value="PHYTANOYL-COA DIOXYGENASE FAMILY PROTEIN (AFU_ORTHOLOGUE AFUA_2G09620)"/>
    <property type="match status" value="1"/>
</dbReference>
<dbReference type="PANTHER" id="PTHR21308">
    <property type="entry name" value="PHYTANOYL-COA ALPHA-HYDROXYLASE"/>
    <property type="match status" value="1"/>
</dbReference>
<protein>
    <submittedName>
        <fullName evidence="1">Phytanoyl-CoA dioxygenase family protein</fullName>
    </submittedName>
</protein>
<keyword evidence="1" id="KW-0560">Oxidoreductase</keyword>
<comment type="caution">
    <text evidence="1">The sequence shown here is derived from an EMBL/GenBank/DDBJ whole genome shotgun (WGS) entry which is preliminary data.</text>
</comment>
<proteinExistence type="predicted"/>
<dbReference type="RefSeq" id="WP_422920173.1">
    <property type="nucleotide sequence ID" value="NZ_JAMZEJ010000006.1"/>
</dbReference>
<dbReference type="GO" id="GO:0051213">
    <property type="term" value="F:dioxygenase activity"/>
    <property type="evidence" value="ECO:0007669"/>
    <property type="project" value="UniProtKB-KW"/>
</dbReference>
<gene>
    <name evidence="1" type="ORF">NFI88_11355</name>
</gene>
<keyword evidence="1" id="KW-0223">Dioxygenase</keyword>
<organism evidence="1 2">
    <name type="scientific">Rhizosaccharibacter radicis</name>
    <dbReference type="NCBI Taxonomy" id="2782605"/>
    <lineage>
        <taxon>Bacteria</taxon>
        <taxon>Pseudomonadati</taxon>
        <taxon>Pseudomonadota</taxon>
        <taxon>Alphaproteobacteria</taxon>
        <taxon>Acetobacterales</taxon>
        <taxon>Acetobacteraceae</taxon>
        <taxon>Rhizosaccharibacter</taxon>
    </lineage>
</organism>
<dbReference type="Gene3D" id="2.60.120.620">
    <property type="entry name" value="q2cbj1_9rhob like domain"/>
    <property type="match status" value="1"/>
</dbReference>
<reference evidence="1 2" key="1">
    <citation type="submission" date="2022-06" db="EMBL/GenBank/DDBJ databases">
        <title>Rhizosaccharibacter gen. nov. sp. nov. KSS12, endophytic bacteria isolated from sugarcane.</title>
        <authorList>
            <person name="Pitiwittayakul N."/>
        </authorList>
    </citation>
    <scope>NUCLEOTIDE SEQUENCE [LARGE SCALE GENOMIC DNA]</scope>
    <source>
        <strain evidence="1 2">KSS12</strain>
    </source>
</reference>
<dbReference type="Proteomes" id="UP001524547">
    <property type="component" value="Unassembled WGS sequence"/>
</dbReference>
<dbReference type="Pfam" id="PF05721">
    <property type="entry name" value="PhyH"/>
    <property type="match status" value="1"/>
</dbReference>
<evidence type="ECO:0000313" key="1">
    <source>
        <dbReference type="EMBL" id="MCQ8241433.1"/>
    </source>
</evidence>
<dbReference type="InterPro" id="IPR008775">
    <property type="entry name" value="Phytyl_CoA_dOase-like"/>
</dbReference>
<accession>A0ABT1VYL2</accession>
<sequence>MKTDNLAALRAGRNWFGAGSCSLEELQQHLDRRLSTEDVPLAATIEQNVPIYDCAALRRIAADPSGRREIMAEWVANLRDGSGIVVLAGAFADPAPVDTATAAFERIIAAQRAAGTQSGDHFAKPGANDRIWNALEKLCLEDPETFARYYGNDMIALVSEAWLGPCYQMTSQLNVVNPGGAAQTAHRDYHLGFQSAAVVERYPAHVHLFSPMLTLQGAVAHCDMPVESGPTCYLPFSQSYAPGYLAAQDPAIRDWFAGNHVQLPLRKGDAAFFNPALLHAAGHNRSSDIRRMANLLQVSSAYGRAMESIDRQRMSAALFPVLGRLGAEGTLDAAAIDNVVAASAEGYSFPTNLDSDPPVGGLAPESQQELMRRALAEGWAADRFVDALAAQASRRLP</sequence>
<dbReference type="InterPro" id="IPR047128">
    <property type="entry name" value="PhyH"/>
</dbReference>
<dbReference type="SUPFAM" id="SSF51197">
    <property type="entry name" value="Clavaminate synthase-like"/>
    <property type="match status" value="1"/>
</dbReference>
<keyword evidence="2" id="KW-1185">Reference proteome</keyword>
<name>A0ABT1VYL2_9PROT</name>
<evidence type="ECO:0000313" key="2">
    <source>
        <dbReference type="Proteomes" id="UP001524547"/>
    </source>
</evidence>